<dbReference type="PROSITE" id="PS51379">
    <property type="entry name" value="4FE4S_FER_2"/>
    <property type="match status" value="2"/>
</dbReference>
<dbReference type="Gene3D" id="1.10.1060.10">
    <property type="entry name" value="Alpha-helical ferredoxin"/>
    <property type="match status" value="1"/>
</dbReference>
<dbReference type="Pfam" id="PF07992">
    <property type="entry name" value="Pyr_redox_2"/>
    <property type="match status" value="1"/>
</dbReference>
<dbReference type="SUPFAM" id="SSF46548">
    <property type="entry name" value="alpha-helical ferredoxin"/>
    <property type="match status" value="2"/>
</dbReference>
<keyword evidence="3" id="KW-0411">Iron-sulfur</keyword>
<proteinExistence type="predicted"/>
<sequence>MGRAEKGGGGPEVDREWLRRNIRCQDACPLHTDIPEYIALITAGRYREAYALIRETNPFPSVCGRVCHRPCEVACLRGEVDEPVAINALKRFVADRVAGGEGIPTRIKRRKRERVAVIGAGPAGLTAAHDLARQGYLVTVFEAQPVAGGMLALGIPDFRLPKEEVAMEIDLIRKLGVDIRCNLSIGRDLTLTDLLDSAYEAAFVATGAHRTLALGLPGQEAAGLLEAIGFLRRVNLGWRERPGEKVAVIGEGYTAFDAARTALRLGSQVTLVCRCKRAELTLSRWEARAAEEEGVQIHYFTRPTQILQEGGRVRGLECVRLGYQETLEGQVPVPLENSRFLLEADLLLNAVGEEPELTFLSHERGLKVCDSTLLVDEETLRSSRMRIYAGGDVVTGSRTVVEAIEAGHRAAAAIGRYLAGKREGSLQKEKTELEELVSLRVDPHYDATRRQKMPRRSGESRRNSFDEVELGYDEGQALRETKRCLQCNVKLGFNMEECIVCGKCAEVCPYNCIRMVDHQGREFEPRVHREPWLIGRGMLKDDSLCIRCGLCQKACPVGEGMTLHRITWRSRLE</sequence>
<reference evidence="5" key="1">
    <citation type="submission" date="2020-07" db="EMBL/GenBank/DDBJ databases">
        <title>Huge and variable diversity of episymbiotic CPR bacteria and DPANN archaea in groundwater ecosystems.</title>
        <authorList>
            <person name="He C.Y."/>
            <person name="Keren R."/>
            <person name="Whittaker M."/>
            <person name="Farag I.F."/>
            <person name="Doudna J."/>
            <person name="Cate J.H.D."/>
            <person name="Banfield J.F."/>
        </authorList>
    </citation>
    <scope>NUCLEOTIDE SEQUENCE</scope>
    <source>
        <strain evidence="5">NC_groundwater_672_Ag_B-0.1um_62_36</strain>
    </source>
</reference>
<dbReference type="SUPFAM" id="SSF51971">
    <property type="entry name" value="Nucleotide-binding domain"/>
    <property type="match status" value="1"/>
</dbReference>
<feature type="domain" description="4Fe-4S ferredoxin-type" evidence="4">
    <location>
        <begin position="536"/>
        <end position="566"/>
    </location>
</feature>
<name>A0A932CP43_UNCTE</name>
<comment type="caution">
    <text evidence="5">The sequence shown here is derived from an EMBL/GenBank/DDBJ whole genome shotgun (WGS) entry which is preliminary data.</text>
</comment>
<evidence type="ECO:0000256" key="2">
    <source>
        <dbReference type="ARBA" id="ARBA00023004"/>
    </source>
</evidence>
<dbReference type="InterPro" id="IPR023753">
    <property type="entry name" value="FAD/NAD-binding_dom"/>
</dbReference>
<dbReference type="InterPro" id="IPR017900">
    <property type="entry name" value="4Fe4S_Fe_S_CS"/>
</dbReference>
<dbReference type="InterPro" id="IPR009051">
    <property type="entry name" value="Helical_ferredxn"/>
</dbReference>
<keyword evidence="1" id="KW-0479">Metal-binding</keyword>
<dbReference type="InterPro" id="IPR017896">
    <property type="entry name" value="4Fe4S_Fe-S-bd"/>
</dbReference>
<dbReference type="InterPro" id="IPR028261">
    <property type="entry name" value="DPD_II"/>
</dbReference>
<accession>A0A932CP43</accession>
<dbReference type="GO" id="GO:0051536">
    <property type="term" value="F:iron-sulfur cluster binding"/>
    <property type="evidence" value="ECO:0007669"/>
    <property type="project" value="UniProtKB-KW"/>
</dbReference>
<dbReference type="PANTHER" id="PTHR42783">
    <property type="entry name" value="GLUTAMATE SYNTHASE [NADPH] SMALL CHAIN"/>
    <property type="match status" value="1"/>
</dbReference>
<organism evidence="5 6">
    <name type="scientific">Tectimicrobiota bacterium</name>
    <dbReference type="NCBI Taxonomy" id="2528274"/>
    <lineage>
        <taxon>Bacteria</taxon>
        <taxon>Pseudomonadati</taxon>
        <taxon>Nitrospinota/Tectimicrobiota group</taxon>
        <taxon>Candidatus Tectimicrobiota</taxon>
    </lineage>
</organism>
<dbReference type="PRINTS" id="PR00419">
    <property type="entry name" value="ADXRDTASE"/>
</dbReference>
<dbReference type="GO" id="GO:0016491">
    <property type="term" value="F:oxidoreductase activity"/>
    <property type="evidence" value="ECO:0007669"/>
    <property type="project" value="InterPro"/>
</dbReference>
<dbReference type="InterPro" id="IPR036188">
    <property type="entry name" value="FAD/NAD-bd_sf"/>
</dbReference>
<dbReference type="Proteomes" id="UP000769766">
    <property type="component" value="Unassembled WGS sequence"/>
</dbReference>
<protein>
    <submittedName>
        <fullName evidence="5">FAD-dependent oxidoreductase</fullName>
    </submittedName>
</protein>
<evidence type="ECO:0000256" key="3">
    <source>
        <dbReference type="ARBA" id="ARBA00023014"/>
    </source>
</evidence>
<evidence type="ECO:0000256" key="1">
    <source>
        <dbReference type="ARBA" id="ARBA00022723"/>
    </source>
</evidence>
<dbReference type="Pfam" id="PF14691">
    <property type="entry name" value="Fer4_20"/>
    <property type="match status" value="1"/>
</dbReference>
<dbReference type="EMBL" id="JACPRF010000218">
    <property type="protein sequence ID" value="MBI2876662.1"/>
    <property type="molecule type" value="Genomic_DNA"/>
</dbReference>
<dbReference type="AlphaFoldDB" id="A0A932CP43"/>
<dbReference type="PROSITE" id="PS00198">
    <property type="entry name" value="4FE4S_FER_1"/>
    <property type="match status" value="2"/>
</dbReference>
<evidence type="ECO:0000259" key="4">
    <source>
        <dbReference type="PROSITE" id="PS51379"/>
    </source>
</evidence>
<dbReference type="Gene3D" id="3.50.50.60">
    <property type="entry name" value="FAD/NAD(P)-binding domain"/>
    <property type="match status" value="2"/>
</dbReference>
<dbReference type="Pfam" id="PF12838">
    <property type="entry name" value="Fer4_7"/>
    <property type="match status" value="1"/>
</dbReference>
<dbReference type="PANTHER" id="PTHR42783:SF3">
    <property type="entry name" value="GLUTAMATE SYNTHASE [NADPH] SMALL CHAIN-RELATED"/>
    <property type="match status" value="1"/>
</dbReference>
<dbReference type="GO" id="GO:0046872">
    <property type="term" value="F:metal ion binding"/>
    <property type="evidence" value="ECO:0007669"/>
    <property type="project" value="UniProtKB-KW"/>
</dbReference>
<evidence type="ECO:0000313" key="5">
    <source>
        <dbReference type="EMBL" id="MBI2876662.1"/>
    </source>
</evidence>
<dbReference type="Gene3D" id="3.30.70.3270">
    <property type="match status" value="1"/>
</dbReference>
<evidence type="ECO:0000313" key="6">
    <source>
        <dbReference type="Proteomes" id="UP000769766"/>
    </source>
</evidence>
<gene>
    <name evidence="5" type="ORF">HYY20_07255</name>
</gene>
<keyword evidence="2" id="KW-0408">Iron</keyword>
<feature type="domain" description="4Fe-4S ferredoxin-type" evidence="4">
    <location>
        <begin position="489"/>
        <end position="518"/>
    </location>
</feature>